<name>A0A841H1L2_9BACT</name>
<reference evidence="1 2" key="1">
    <citation type="submission" date="2020-08" db="EMBL/GenBank/DDBJ databases">
        <title>Genomic Encyclopedia of Type Strains, Phase IV (KMG-IV): sequencing the most valuable type-strain genomes for metagenomic binning, comparative biology and taxonomic classification.</title>
        <authorList>
            <person name="Goeker M."/>
        </authorList>
    </citation>
    <scope>NUCLEOTIDE SEQUENCE [LARGE SCALE GENOMIC DNA]</scope>
    <source>
        <strain evidence="1 2">DSM 29007</strain>
    </source>
</reference>
<accession>A0A841H1L2</accession>
<dbReference type="SUPFAM" id="SSF48452">
    <property type="entry name" value="TPR-like"/>
    <property type="match status" value="1"/>
</dbReference>
<keyword evidence="2" id="KW-1185">Reference proteome</keyword>
<evidence type="ECO:0000313" key="1">
    <source>
        <dbReference type="EMBL" id="MBB6071883.1"/>
    </source>
</evidence>
<organism evidence="1 2">
    <name type="scientific">Longimicrobium terrae</name>
    <dbReference type="NCBI Taxonomy" id="1639882"/>
    <lineage>
        <taxon>Bacteria</taxon>
        <taxon>Pseudomonadati</taxon>
        <taxon>Gemmatimonadota</taxon>
        <taxon>Longimicrobiia</taxon>
        <taxon>Longimicrobiales</taxon>
        <taxon>Longimicrobiaceae</taxon>
        <taxon>Longimicrobium</taxon>
    </lineage>
</organism>
<dbReference type="RefSeq" id="WP_170035331.1">
    <property type="nucleotide sequence ID" value="NZ_JABDTL010000001.1"/>
</dbReference>
<proteinExistence type="predicted"/>
<dbReference type="InterPro" id="IPR011990">
    <property type="entry name" value="TPR-like_helical_dom_sf"/>
</dbReference>
<dbReference type="Gene3D" id="1.25.40.10">
    <property type="entry name" value="Tetratricopeptide repeat domain"/>
    <property type="match status" value="1"/>
</dbReference>
<sequence length="350" mass="37863">MAVLEEDGTETGLVLWTSLRAIILWASVPLDGRDGLFPPGAADDLLRRIGAVPLDRELAIALTTLCAVLDMPATVNPGIVSLVCGQVSRWAEGRGRSAAALAYMVAAASIQPENGRCAAEVGRLAMASSDLGWADTWLRRAAALARRGKDWNTYGFAYLHLAEVHVRRDLPERAVRHFRTAARVGRSCGIRELRAAGKHGLARVLMEQEGRLPEAEKHARSALRAYGQGHVRLPDILFDLAAIWVASGVYGRAVTLLRRARTPREGPERRGMRLALLARAAAGARDHALYEASWDAARAELDELPVAGRDQAIRELERAAALADDGRRFAQAQALDLQLTENSAGAGPRS</sequence>
<dbReference type="Proteomes" id="UP000582837">
    <property type="component" value="Unassembled WGS sequence"/>
</dbReference>
<evidence type="ECO:0000313" key="2">
    <source>
        <dbReference type="Proteomes" id="UP000582837"/>
    </source>
</evidence>
<protein>
    <submittedName>
        <fullName evidence="1">Tetratricopeptide (TPR) repeat protein</fullName>
    </submittedName>
</protein>
<dbReference type="AlphaFoldDB" id="A0A841H1L2"/>
<gene>
    <name evidence="1" type="ORF">HNQ61_003543</name>
</gene>
<dbReference type="EMBL" id="JACHIA010000011">
    <property type="protein sequence ID" value="MBB6071883.1"/>
    <property type="molecule type" value="Genomic_DNA"/>
</dbReference>
<comment type="caution">
    <text evidence="1">The sequence shown here is derived from an EMBL/GenBank/DDBJ whole genome shotgun (WGS) entry which is preliminary data.</text>
</comment>